<dbReference type="Gene3D" id="1.10.10.10">
    <property type="entry name" value="Winged helix-like DNA-binding domain superfamily/Winged helix DNA-binding domain"/>
    <property type="match status" value="1"/>
</dbReference>
<sequence length="118" mass="13212">MPRAESNQSSDLLQGTLDLLVLQTLALEPMHGWGVAQRIQQHSGEVLQVGQGSLYPALHRLEYKGWIKADWQSSENNRRAKFYSLTAAGRRRLATELKEWDRLSSAIALVLKAGEAKV</sequence>
<dbReference type="PANTHER" id="PTHR33169:SF14">
    <property type="entry name" value="TRANSCRIPTIONAL REGULATOR RV3488"/>
    <property type="match status" value="1"/>
</dbReference>
<dbReference type="Proteomes" id="UP001596091">
    <property type="component" value="Unassembled WGS sequence"/>
</dbReference>
<dbReference type="NCBIfam" id="TIGR03433">
    <property type="entry name" value="padR_acidobact"/>
    <property type="match status" value="1"/>
</dbReference>
<protein>
    <submittedName>
        <fullName evidence="2">PadR family transcriptional regulator</fullName>
    </submittedName>
</protein>
<evidence type="ECO:0000313" key="2">
    <source>
        <dbReference type="EMBL" id="MFC5864051.1"/>
    </source>
</evidence>
<dbReference type="EMBL" id="JBHSPH010000008">
    <property type="protein sequence ID" value="MFC5864051.1"/>
    <property type="molecule type" value="Genomic_DNA"/>
</dbReference>
<dbReference type="SUPFAM" id="SSF46785">
    <property type="entry name" value="Winged helix' DNA-binding domain"/>
    <property type="match status" value="1"/>
</dbReference>
<dbReference type="InterPro" id="IPR017799">
    <property type="entry name" value="Tscrpt_reg_PadR_acidobac-type"/>
</dbReference>
<dbReference type="InterPro" id="IPR036390">
    <property type="entry name" value="WH_DNA-bd_sf"/>
</dbReference>
<reference evidence="3" key="1">
    <citation type="journal article" date="2019" name="Int. J. Syst. Evol. Microbiol.">
        <title>The Global Catalogue of Microorganisms (GCM) 10K type strain sequencing project: providing services to taxonomists for standard genome sequencing and annotation.</title>
        <authorList>
            <consortium name="The Broad Institute Genomics Platform"/>
            <consortium name="The Broad Institute Genome Sequencing Center for Infectious Disease"/>
            <person name="Wu L."/>
            <person name="Ma J."/>
        </authorList>
    </citation>
    <scope>NUCLEOTIDE SEQUENCE [LARGE SCALE GENOMIC DNA]</scope>
    <source>
        <strain evidence="3">JCM 4087</strain>
    </source>
</reference>
<accession>A0ABW1EID4</accession>
<dbReference type="Pfam" id="PF03551">
    <property type="entry name" value="PadR"/>
    <property type="match status" value="1"/>
</dbReference>
<name>A0ABW1EID4_9BACT</name>
<dbReference type="InterPro" id="IPR005149">
    <property type="entry name" value="Tscrpt_reg_PadR_N"/>
</dbReference>
<dbReference type="PANTHER" id="PTHR33169">
    <property type="entry name" value="PADR-FAMILY TRANSCRIPTIONAL REGULATOR"/>
    <property type="match status" value="1"/>
</dbReference>
<feature type="domain" description="Transcription regulator PadR N-terminal" evidence="1">
    <location>
        <begin position="21"/>
        <end position="94"/>
    </location>
</feature>
<evidence type="ECO:0000259" key="1">
    <source>
        <dbReference type="Pfam" id="PF03551"/>
    </source>
</evidence>
<dbReference type="InterPro" id="IPR052509">
    <property type="entry name" value="Metal_resp_DNA-bind_regulator"/>
</dbReference>
<gene>
    <name evidence="2" type="ORF">ACFPT7_17225</name>
</gene>
<comment type="caution">
    <text evidence="2">The sequence shown here is derived from an EMBL/GenBank/DDBJ whole genome shotgun (WGS) entry which is preliminary data.</text>
</comment>
<evidence type="ECO:0000313" key="3">
    <source>
        <dbReference type="Proteomes" id="UP001596091"/>
    </source>
</evidence>
<keyword evidence="3" id="KW-1185">Reference proteome</keyword>
<dbReference type="RefSeq" id="WP_263341004.1">
    <property type="nucleotide sequence ID" value="NZ_JAGSYH010000006.1"/>
</dbReference>
<dbReference type="InterPro" id="IPR036388">
    <property type="entry name" value="WH-like_DNA-bd_sf"/>
</dbReference>
<organism evidence="2 3">
    <name type="scientific">Acidicapsa dinghuensis</name>
    <dbReference type="NCBI Taxonomy" id="2218256"/>
    <lineage>
        <taxon>Bacteria</taxon>
        <taxon>Pseudomonadati</taxon>
        <taxon>Acidobacteriota</taxon>
        <taxon>Terriglobia</taxon>
        <taxon>Terriglobales</taxon>
        <taxon>Acidobacteriaceae</taxon>
        <taxon>Acidicapsa</taxon>
    </lineage>
</organism>
<proteinExistence type="predicted"/>